<feature type="transmembrane region" description="Helical" evidence="11">
    <location>
        <begin position="194"/>
        <end position="219"/>
    </location>
</feature>
<dbReference type="GO" id="GO:0007606">
    <property type="term" value="P:sensory perception of chemical stimulus"/>
    <property type="evidence" value="ECO:0007669"/>
    <property type="project" value="UniProtKB-ARBA"/>
</dbReference>
<evidence type="ECO:0000256" key="5">
    <source>
        <dbReference type="ARBA" id="ARBA00022692"/>
    </source>
</evidence>
<dbReference type="AlphaFoldDB" id="A0A667HM62"/>
<evidence type="ECO:0000259" key="12">
    <source>
        <dbReference type="PROSITE" id="PS50262"/>
    </source>
</evidence>
<accession>A0A667HM62</accession>
<evidence type="ECO:0000313" key="13">
    <source>
        <dbReference type="Ensembl" id="ENSLCNP00005027823.1"/>
    </source>
</evidence>
<dbReference type="PROSITE" id="PS50262">
    <property type="entry name" value="G_PROTEIN_RECEP_F1_2"/>
    <property type="match status" value="1"/>
</dbReference>
<keyword evidence="6 11" id="KW-1133">Transmembrane helix</keyword>
<dbReference type="Pfam" id="PF03402">
    <property type="entry name" value="V1R"/>
    <property type="match status" value="1"/>
</dbReference>
<dbReference type="GO" id="GO:0016503">
    <property type="term" value="F:pheromone receptor activity"/>
    <property type="evidence" value="ECO:0007669"/>
    <property type="project" value="InterPro"/>
</dbReference>
<dbReference type="FunFam" id="1.20.1070.10:FF:000120">
    <property type="entry name" value="Vomeronasal type-1 receptor"/>
    <property type="match status" value="1"/>
</dbReference>
<protein>
    <recommendedName>
        <fullName evidence="11">Vomeronasal type-1 receptor</fullName>
    </recommendedName>
</protein>
<evidence type="ECO:0000256" key="6">
    <source>
        <dbReference type="ARBA" id="ARBA00022989"/>
    </source>
</evidence>
<feature type="transmembrane region" description="Helical" evidence="11">
    <location>
        <begin position="276"/>
        <end position="299"/>
    </location>
</feature>
<comment type="similarity">
    <text evidence="2 11">Belongs to the G-protein coupled receptor 1 family.</text>
</comment>
<dbReference type="GO" id="GO:0019236">
    <property type="term" value="P:response to pheromone"/>
    <property type="evidence" value="ECO:0007669"/>
    <property type="project" value="UniProtKB-KW"/>
</dbReference>
<dbReference type="Ensembl" id="ENSLCNT00005031079.1">
    <property type="protein sequence ID" value="ENSLCNP00005027823.1"/>
    <property type="gene ID" value="ENSLCNG00005018119.1"/>
</dbReference>
<keyword evidence="14" id="KW-1185">Reference proteome</keyword>
<dbReference type="SUPFAM" id="SSF81321">
    <property type="entry name" value="Family A G protein-coupled receptor-like"/>
    <property type="match status" value="1"/>
</dbReference>
<evidence type="ECO:0000313" key="14">
    <source>
        <dbReference type="Proteomes" id="UP000472241"/>
    </source>
</evidence>
<keyword evidence="9 11" id="KW-0675">Receptor</keyword>
<keyword evidence="7 11" id="KW-0297">G-protein coupled receptor</keyword>
<proteinExistence type="inferred from homology"/>
<evidence type="ECO:0000256" key="7">
    <source>
        <dbReference type="ARBA" id="ARBA00023040"/>
    </source>
</evidence>
<feature type="domain" description="G-protein coupled receptors family 1 profile" evidence="12">
    <location>
        <begin position="34"/>
        <end position="297"/>
    </location>
</feature>
<evidence type="ECO:0000256" key="8">
    <source>
        <dbReference type="ARBA" id="ARBA00023136"/>
    </source>
</evidence>
<evidence type="ECO:0000256" key="2">
    <source>
        <dbReference type="ARBA" id="ARBA00010663"/>
    </source>
</evidence>
<evidence type="ECO:0000256" key="4">
    <source>
        <dbReference type="ARBA" id="ARBA00022507"/>
    </source>
</evidence>
<evidence type="ECO:0000256" key="11">
    <source>
        <dbReference type="RuleBase" id="RU364061"/>
    </source>
</evidence>
<keyword evidence="4 11" id="KW-0589">Pheromone response</keyword>
<gene>
    <name evidence="13" type="primary">LOC115502623</name>
</gene>
<reference evidence="13" key="2">
    <citation type="submission" date="2025-09" db="UniProtKB">
        <authorList>
            <consortium name="Ensembl"/>
        </authorList>
    </citation>
    <scope>IDENTIFICATION</scope>
</reference>
<dbReference type="Gene3D" id="1.20.1070.10">
    <property type="entry name" value="Rhodopsin 7-helix transmembrane proteins"/>
    <property type="match status" value="1"/>
</dbReference>
<reference evidence="13" key="1">
    <citation type="submission" date="2025-08" db="UniProtKB">
        <authorList>
            <consortium name="Ensembl"/>
        </authorList>
    </citation>
    <scope>IDENTIFICATION</scope>
</reference>
<name>A0A667HM62_LYNCA</name>
<evidence type="ECO:0000256" key="9">
    <source>
        <dbReference type="ARBA" id="ARBA00023170"/>
    </source>
</evidence>
<keyword evidence="10 11" id="KW-0807">Transducer</keyword>
<keyword evidence="8 11" id="KW-0472">Membrane</keyword>
<dbReference type="Proteomes" id="UP000472241">
    <property type="component" value="Unplaced"/>
</dbReference>
<dbReference type="InterPro" id="IPR017452">
    <property type="entry name" value="GPCR_Rhodpsn_7TM"/>
</dbReference>
<feature type="transmembrane region" description="Helical" evidence="11">
    <location>
        <begin position="21"/>
        <end position="46"/>
    </location>
</feature>
<evidence type="ECO:0000256" key="3">
    <source>
        <dbReference type="ARBA" id="ARBA00022475"/>
    </source>
</evidence>
<evidence type="ECO:0000256" key="1">
    <source>
        <dbReference type="ARBA" id="ARBA00004651"/>
    </source>
</evidence>
<keyword evidence="3 11" id="KW-1003">Cell membrane</keyword>
<evidence type="ECO:0000256" key="10">
    <source>
        <dbReference type="ARBA" id="ARBA00023224"/>
    </source>
</evidence>
<keyword evidence="5 11" id="KW-0812">Transmembrane</keyword>
<sequence length="324" mass="36399">MVLRFMATYILNNVQRTTGEMALTTILLFQMGIGTLANVTLFFFNVSPILCGHKQRLPNTILTHKTVANLLVLLSAGIPHKMAAFVLRKPLSSLGCKFVYYVQRIARSTTMCCTCVLSTHQFFILIPERAVWTMLRGRAPKIIDPSCCICWVFSVLMNIYVPVKVTGSQDTGNSSDILGKWFCSSSTLSAGTVILWFVSDAVFIGLMIWSSGFMALFLYRHHQRMQYIHTPNGYRKCSPETRAAHTVLMLVATFVNFYALNSIFVFYVAAFSDFRLWLIETSNILASCFPTVSPFLLILRDSGVPRVTLILGLHQETSKSICKL</sequence>
<dbReference type="PANTHER" id="PTHR24062">
    <property type="entry name" value="VOMERONASAL TYPE-1 RECEPTOR"/>
    <property type="match status" value="1"/>
</dbReference>
<dbReference type="GO" id="GO:0005886">
    <property type="term" value="C:plasma membrane"/>
    <property type="evidence" value="ECO:0007669"/>
    <property type="project" value="UniProtKB-SubCell"/>
</dbReference>
<organism evidence="13 14">
    <name type="scientific">Lynx canadensis</name>
    <name type="common">Canada lynx</name>
    <name type="synonym">Felis canadensis</name>
    <dbReference type="NCBI Taxonomy" id="61383"/>
    <lineage>
        <taxon>Eukaryota</taxon>
        <taxon>Metazoa</taxon>
        <taxon>Chordata</taxon>
        <taxon>Craniata</taxon>
        <taxon>Vertebrata</taxon>
        <taxon>Euteleostomi</taxon>
        <taxon>Mammalia</taxon>
        <taxon>Eutheria</taxon>
        <taxon>Laurasiatheria</taxon>
        <taxon>Carnivora</taxon>
        <taxon>Feliformia</taxon>
        <taxon>Felidae</taxon>
        <taxon>Felinae</taxon>
        <taxon>Lynx</taxon>
    </lineage>
</organism>
<comment type="caution">
    <text evidence="11">Lacks conserved residue(s) required for the propagation of feature annotation.</text>
</comment>
<dbReference type="InterPro" id="IPR004072">
    <property type="entry name" value="Vmron_rcpt_1"/>
</dbReference>
<feature type="transmembrane region" description="Helical" evidence="11">
    <location>
        <begin position="247"/>
        <end position="270"/>
    </location>
</feature>
<comment type="subcellular location">
    <subcellularLocation>
        <location evidence="1 11">Cell membrane</location>
        <topology evidence="1 11">Multi-pass membrane protein</topology>
    </subcellularLocation>
</comment>